<evidence type="ECO:0000313" key="3">
    <source>
        <dbReference type="Proteomes" id="UP001232148"/>
    </source>
</evidence>
<evidence type="ECO:0000313" key="2">
    <source>
        <dbReference type="EMBL" id="KAK2021812.1"/>
    </source>
</evidence>
<dbReference type="EMBL" id="MU843078">
    <property type="protein sequence ID" value="KAK2021812.1"/>
    <property type="molecule type" value="Genomic_DNA"/>
</dbReference>
<name>A0AAD9H4V1_9PEZI</name>
<reference evidence="2" key="1">
    <citation type="submission" date="2021-06" db="EMBL/GenBank/DDBJ databases">
        <title>Comparative genomics, transcriptomics and evolutionary studies reveal genomic signatures of adaptation to plant cell wall in hemibiotrophic fungi.</title>
        <authorList>
            <consortium name="DOE Joint Genome Institute"/>
            <person name="Baroncelli R."/>
            <person name="Diaz J.F."/>
            <person name="Benocci T."/>
            <person name="Peng M."/>
            <person name="Battaglia E."/>
            <person name="Haridas S."/>
            <person name="Andreopoulos W."/>
            <person name="Labutti K."/>
            <person name="Pangilinan J."/>
            <person name="Floch G.L."/>
            <person name="Makela M.R."/>
            <person name="Henrissat B."/>
            <person name="Grigoriev I.V."/>
            <person name="Crouch J.A."/>
            <person name="De Vries R.P."/>
            <person name="Sukno S.A."/>
            <person name="Thon M.R."/>
        </authorList>
    </citation>
    <scope>NUCLEOTIDE SEQUENCE</scope>
    <source>
        <strain evidence="2">MAFF235873</strain>
    </source>
</reference>
<protein>
    <submittedName>
        <fullName evidence="2">Uncharacterized protein</fullName>
    </submittedName>
</protein>
<evidence type="ECO:0000256" key="1">
    <source>
        <dbReference type="SAM" id="MobiDB-lite"/>
    </source>
</evidence>
<keyword evidence="3" id="KW-1185">Reference proteome</keyword>
<comment type="caution">
    <text evidence="2">The sequence shown here is derived from an EMBL/GenBank/DDBJ whole genome shotgun (WGS) entry which is preliminary data.</text>
</comment>
<gene>
    <name evidence="2" type="ORF">LX32DRAFT_699127</name>
</gene>
<feature type="compositionally biased region" description="Basic and acidic residues" evidence="1">
    <location>
        <begin position="46"/>
        <end position="55"/>
    </location>
</feature>
<feature type="region of interest" description="Disordered" evidence="1">
    <location>
        <begin position="46"/>
        <end position="70"/>
    </location>
</feature>
<organism evidence="2 3">
    <name type="scientific">Colletotrichum zoysiae</name>
    <dbReference type="NCBI Taxonomy" id="1216348"/>
    <lineage>
        <taxon>Eukaryota</taxon>
        <taxon>Fungi</taxon>
        <taxon>Dikarya</taxon>
        <taxon>Ascomycota</taxon>
        <taxon>Pezizomycotina</taxon>
        <taxon>Sordariomycetes</taxon>
        <taxon>Hypocreomycetidae</taxon>
        <taxon>Glomerellales</taxon>
        <taxon>Glomerellaceae</taxon>
        <taxon>Colletotrichum</taxon>
        <taxon>Colletotrichum graminicola species complex</taxon>
    </lineage>
</organism>
<sequence>MWFKDLHADLARDYRRYGDALGCLRNSFNQKQRATCVKAGTMDGAVPEHPREGCQKDAATGRAGHETGTTPQMTMLGRRVILIVDISTLAPDGQRLDAELEFRRQQKGLRMILCPHLASYTGIRHGFRAIRREQFWWSFFGFLRTFVSSSLDTMSSVDPGDNEAERARAIDKFTKAGTDDDERRVINMASHDIAIRFPDNETVQSYVAKIIRREGYFRAVLVQSRG</sequence>
<dbReference type="AlphaFoldDB" id="A0AAD9H4V1"/>
<accession>A0AAD9H4V1</accession>
<proteinExistence type="predicted"/>
<dbReference type="Proteomes" id="UP001232148">
    <property type="component" value="Unassembled WGS sequence"/>
</dbReference>